<dbReference type="EMBL" id="LGSZ01000059">
    <property type="protein sequence ID" value="KPH77510.1"/>
    <property type="molecule type" value="Genomic_DNA"/>
</dbReference>
<evidence type="ECO:0000259" key="10">
    <source>
        <dbReference type="PROSITE" id="PS51123"/>
    </source>
</evidence>
<comment type="similarity">
    <text evidence="2">Belongs to the MotB family.</text>
</comment>
<evidence type="ECO:0000256" key="4">
    <source>
        <dbReference type="ARBA" id="ARBA00022692"/>
    </source>
</evidence>
<dbReference type="CDD" id="cd07185">
    <property type="entry name" value="OmpA_C-like"/>
    <property type="match status" value="1"/>
</dbReference>
<evidence type="ECO:0000256" key="1">
    <source>
        <dbReference type="ARBA" id="ARBA00004162"/>
    </source>
</evidence>
<comment type="caution">
    <text evidence="11">The sequence shown here is derived from an EMBL/GenBank/DDBJ whole genome shotgun (WGS) entry which is preliminary data.</text>
</comment>
<dbReference type="InterPro" id="IPR006665">
    <property type="entry name" value="OmpA-like"/>
</dbReference>
<dbReference type="AlphaFoldDB" id="A0A0N1F1E0"/>
<dbReference type="Pfam" id="PF13677">
    <property type="entry name" value="MotB_plug"/>
    <property type="match status" value="1"/>
</dbReference>
<evidence type="ECO:0000256" key="3">
    <source>
        <dbReference type="ARBA" id="ARBA00022475"/>
    </source>
</evidence>
<dbReference type="InterPro" id="IPR025713">
    <property type="entry name" value="MotB-like_N_dom"/>
</dbReference>
<keyword evidence="5 9" id="KW-1133">Transmembrane helix</keyword>
<protein>
    <submittedName>
        <fullName evidence="11">Chemotaxis protein MotB</fullName>
    </submittedName>
</protein>
<dbReference type="PANTHER" id="PTHR30329">
    <property type="entry name" value="STATOR ELEMENT OF FLAGELLAR MOTOR COMPLEX"/>
    <property type="match status" value="1"/>
</dbReference>
<dbReference type="Proteomes" id="UP000037822">
    <property type="component" value="Unassembled WGS sequence"/>
</dbReference>
<name>A0A0N1F1E0_9HYPH</name>
<feature type="region of interest" description="Disordered" evidence="8">
    <location>
        <begin position="84"/>
        <end position="121"/>
    </location>
</feature>
<proteinExistence type="inferred from homology"/>
<evidence type="ECO:0000256" key="7">
    <source>
        <dbReference type="PROSITE-ProRule" id="PRU00473"/>
    </source>
</evidence>
<dbReference type="Gene3D" id="3.30.1330.60">
    <property type="entry name" value="OmpA-like domain"/>
    <property type="match status" value="1"/>
</dbReference>
<dbReference type="PANTHER" id="PTHR30329:SF21">
    <property type="entry name" value="LIPOPROTEIN YIAD-RELATED"/>
    <property type="match status" value="1"/>
</dbReference>
<dbReference type="RefSeq" id="WP_054211243.1">
    <property type="nucleotide sequence ID" value="NZ_LGSZ01000059.1"/>
</dbReference>
<evidence type="ECO:0000313" key="12">
    <source>
        <dbReference type="Proteomes" id="UP000037822"/>
    </source>
</evidence>
<dbReference type="OrthoDB" id="7170686at2"/>
<feature type="transmembrane region" description="Helical" evidence="9">
    <location>
        <begin position="27"/>
        <end position="46"/>
    </location>
</feature>
<keyword evidence="6 7" id="KW-0472">Membrane</keyword>
<accession>A0A0N1F1E0</accession>
<dbReference type="PATRIC" id="fig|1526658.3.peg.2518"/>
<organism evidence="11 12">
    <name type="scientific">Bosea vaviloviae</name>
    <dbReference type="NCBI Taxonomy" id="1526658"/>
    <lineage>
        <taxon>Bacteria</taxon>
        <taxon>Pseudomonadati</taxon>
        <taxon>Pseudomonadota</taxon>
        <taxon>Alphaproteobacteria</taxon>
        <taxon>Hyphomicrobiales</taxon>
        <taxon>Boseaceae</taxon>
        <taxon>Bosea</taxon>
    </lineage>
</organism>
<evidence type="ECO:0000256" key="8">
    <source>
        <dbReference type="SAM" id="MobiDB-lite"/>
    </source>
</evidence>
<evidence type="ECO:0000256" key="2">
    <source>
        <dbReference type="ARBA" id="ARBA00008914"/>
    </source>
</evidence>
<dbReference type="InterPro" id="IPR050330">
    <property type="entry name" value="Bact_OuterMem_StrucFunc"/>
</dbReference>
<evidence type="ECO:0000256" key="6">
    <source>
        <dbReference type="ARBA" id="ARBA00023136"/>
    </source>
</evidence>
<dbReference type="SUPFAM" id="SSF103088">
    <property type="entry name" value="OmpA-like"/>
    <property type="match status" value="1"/>
</dbReference>
<comment type="subcellular location">
    <subcellularLocation>
        <location evidence="1">Cell membrane</location>
        <topology evidence="1">Single-pass membrane protein</topology>
    </subcellularLocation>
</comment>
<reference evidence="11 12" key="1">
    <citation type="submission" date="2015-07" db="EMBL/GenBank/DDBJ databases">
        <title>Whole genome sequencing of Bosea vaviloviae isolated from cave pool.</title>
        <authorList>
            <person name="Tan N.E.H."/>
            <person name="Lee Y.P."/>
            <person name="Gan H.M."/>
            <person name="Barton H."/>
            <person name="Savka M.A."/>
        </authorList>
    </citation>
    <scope>NUCLEOTIDE SEQUENCE [LARGE SCALE GENOMIC DNA]</scope>
    <source>
        <strain evidence="11 12">SD260</strain>
    </source>
</reference>
<sequence length="290" mass="31275">MTKPLQPIIIKKVKKAAHAHHGGAWKIAYADFVTAMMAFFLLMWLISMTTQEQKNGLAEYFAPTAALSPSTSGAGGILMGTALDTSGNKSSAPRDAALGTTKQEDGARLTNSGRASDREVRQAASVQANHSAAASIRQALQNMPEFAELSRNIVIEPTKDGVDVSLVDQDGRSMFPEGSVDPYERTRLVLEALAPTLRRLPNRLSVTGHTASLRPGSVRAVNSWSLTSGRALAVREILSAAGFPNDRFFAVVGRADTEPVFPDNPYLSPNRRVTIKLLNEEPPLPPGLFR</sequence>
<evidence type="ECO:0000256" key="5">
    <source>
        <dbReference type="ARBA" id="ARBA00022989"/>
    </source>
</evidence>
<evidence type="ECO:0000313" key="11">
    <source>
        <dbReference type="EMBL" id="KPH77510.1"/>
    </source>
</evidence>
<keyword evidence="3" id="KW-1003">Cell membrane</keyword>
<keyword evidence="4 9" id="KW-0812">Transmembrane</keyword>
<dbReference type="Pfam" id="PF00691">
    <property type="entry name" value="OmpA"/>
    <property type="match status" value="1"/>
</dbReference>
<evidence type="ECO:0000256" key="9">
    <source>
        <dbReference type="SAM" id="Phobius"/>
    </source>
</evidence>
<dbReference type="InterPro" id="IPR036737">
    <property type="entry name" value="OmpA-like_sf"/>
</dbReference>
<gene>
    <name evidence="11" type="ORF">AE618_22195</name>
</gene>
<feature type="domain" description="OmpA-like" evidence="10">
    <location>
        <begin position="162"/>
        <end position="281"/>
    </location>
</feature>
<keyword evidence="12" id="KW-1185">Reference proteome</keyword>
<dbReference type="PROSITE" id="PS51123">
    <property type="entry name" value="OMPA_2"/>
    <property type="match status" value="1"/>
</dbReference>
<dbReference type="GO" id="GO:0005886">
    <property type="term" value="C:plasma membrane"/>
    <property type="evidence" value="ECO:0007669"/>
    <property type="project" value="UniProtKB-SubCell"/>
</dbReference>